<dbReference type="AlphaFoldDB" id="A0A086JS59"/>
<dbReference type="Proteomes" id="UP000028837">
    <property type="component" value="Unassembled WGS sequence"/>
</dbReference>
<sequence>MQLSPVFSRRSLTVATLCSLLWSGVSTDPVESRPHGSGVLPKLRPPSISLIASPFSKGNNTNAETPSQIQTVSRDEFLCMFVETFNREFKAEDGGLPGLFMEVAFDPVVSRSTSINVLKKQMRAFADLMGVDGLGPDDERLKTILEVFSSYPVTQQGQSA</sequence>
<proteinExistence type="predicted"/>
<organism evidence="2 3">
    <name type="scientific">Toxoplasma gondii GAB2-2007-GAL-DOM2</name>
    <dbReference type="NCBI Taxonomy" id="1130820"/>
    <lineage>
        <taxon>Eukaryota</taxon>
        <taxon>Sar</taxon>
        <taxon>Alveolata</taxon>
        <taxon>Apicomplexa</taxon>
        <taxon>Conoidasida</taxon>
        <taxon>Coccidia</taxon>
        <taxon>Eucoccidiorida</taxon>
        <taxon>Eimeriorina</taxon>
        <taxon>Sarcocystidae</taxon>
        <taxon>Toxoplasma</taxon>
    </lineage>
</organism>
<gene>
    <name evidence="2" type="ORF">TGDOM2_208770</name>
</gene>
<keyword evidence="1" id="KW-0732">Signal</keyword>
<accession>A0A086JS59</accession>
<evidence type="ECO:0000313" key="3">
    <source>
        <dbReference type="Proteomes" id="UP000028837"/>
    </source>
</evidence>
<evidence type="ECO:0000256" key="1">
    <source>
        <dbReference type="SAM" id="SignalP"/>
    </source>
</evidence>
<feature type="signal peptide" evidence="1">
    <location>
        <begin position="1"/>
        <end position="27"/>
    </location>
</feature>
<dbReference type="EMBL" id="AHZU02001204">
    <property type="protein sequence ID" value="KFG34977.1"/>
    <property type="molecule type" value="Genomic_DNA"/>
</dbReference>
<evidence type="ECO:0000313" key="2">
    <source>
        <dbReference type="EMBL" id="KFG34977.1"/>
    </source>
</evidence>
<dbReference type="OrthoDB" id="328804at2759"/>
<protein>
    <submittedName>
        <fullName evidence="2">Uncharacterized protein</fullName>
    </submittedName>
</protein>
<feature type="chain" id="PRO_5001808407" evidence="1">
    <location>
        <begin position="28"/>
        <end position="160"/>
    </location>
</feature>
<name>A0A086JS59_TOXGO</name>
<reference evidence="2 3" key="1">
    <citation type="submission" date="2014-02" db="EMBL/GenBank/DDBJ databases">
        <authorList>
            <person name="Sibley D."/>
            <person name="Venepally P."/>
            <person name="Karamycheva S."/>
            <person name="Hadjithomas M."/>
            <person name="Khan A."/>
            <person name="Brunk B."/>
            <person name="Roos D."/>
            <person name="Caler E."/>
            <person name="Lorenzi H."/>
        </authorList>
    </citation>
    <scope>NUCLEOTIDE SEQUENCE [LARGE SCALE GENOMIC DNA]</scope>
    <source>
        <strain evidence="2 3">GAB2-2007-GAL-DOM2</strain>
    </source>
</reference>
<comment type="caution">
    <text evidence="2">The sequence shown here is derived from an EMBL/GenBank/DDBJ whole genome shotgun (WGS) entry which is preliminary data.</text>
</comment>
<dbReference type="VEuPathDB" id="ToxoDB:TGDOM2_208770"/>